<accession>A0A1I6SFV1</accession>
<reference evidence="3" key="1">
    <citation type="submission" date="2016-10" db="EMBL/GenBank/DDBJ databases">
        <authorList>
            <person name="Varghese N."/>
            <person name="Submissions S."/>
        </authorList>
    </citation>
    <scope>NUCLEOTIDE SEQUENCE [LARGE SCALE GENOMIC DNA]</scope>
    <source>
        <strain evidence="3">CGMCC 1.10683</strain>
    </source>
</reference>
<dbReference type="AlphaFoldDB" id="A0A1I6SFV1"/>
<evidence type="ECO:0000313" key="3">
    <source>
        <dbReference type="Proteomes" id="UP000198788"/>
    </source>
</evidence>
<evidence type="ECO:0000313" key="2">
    <source>
        <dbReference type="EMBL" id="SFS75856.1"/>
    </source>
</evidence>
<dbReference type="EMBL" id="FOZV01000005">
    <property type="protein sequence ID" value="SFS75856.1"/>
    <property type="molecule type" value="Genomic_DNA"/>
</dbReference>
<evidence type="ECO:0000256" key="1">
    <source>
        <dbReference type="SAM" id="SignalP"/>
    </source>
</evidence>
<organism evidence="2 3">
    <name type="scientific">Brevundimonas viscosa</name>
    <dbReference type="NCBI Taxonomy" id="871741"/>
    <lineage>
        <taxon>Bacteria</taxon>
        <taxon>Pseudomonadati</taxon>
        <taxon>Pseudomonadota</taxon>
        <taxon>Alphaproteobacteria</taxon>
        <taxon>Caulobacterales</taxon>
        <taxon>Caulobacteraceae</taxon>
        <taxon>Brevundimonas</taxon>
    </lineage>
</organism>
<sequence>MTPINPWIPTGSVALLIMIASCAASPPTSATPPRIALPTEATTPCRLDRLPDQPTLADLEAGYVARGAGIVACDAARRMAVETLEAERALQDRWRAGTAGRGRNR</sequence>
<dbReference type="OrthoDB" id="7206527at2"/>
<dbReference type="Proteomes" id="UP000198788">
    <property type="component" value="Unassembled WGS sequence"/>
</dbReference>
<name>A0A1I6SFV1_9CAUL</name>
<keyword evidence="3" id="KW-1185">Reference proteome</keyword>
<gene>
    <name evidence="2" type="ORF">SAMN05192570_2370</name>
</gene>
<feature type="signal peptide" evidence="1">
    <location>
        <begin position="1"/>
        <end position="30"/>
    </location>
</feature>
<keyword evidence="1" id="KW-0732">Signal</keyword>
<protein>
    <submittedName>
        <fullName evidence="2">Uncharacterized protein</fullName>
    </submittedName>
</protein>
<feature type="chain" id="PRO_5011482387" evidence="1">
    <location>
        <begin position="31"/>
        <end position="105"/>
    </location>
</feature>
<dbReference type="STRING" id="871741.SAMN05192570_2370"/>
<proteinExistence type="predicted"/>